<proteinExistence type="predicted"/>
<gene>
    <name evidence="1" type="ORF">F444_10084</name>
</gene>
<dbReference type="Proteomes" id="UP000028582">
    <property type="component" value="Unassembled WGS sequence"/>
</dbReference>
<dbReference type="AlphaFoldDB" id="A0A081A5B9"/>
<name>A0A081A5B9_PHYNI</name>
<evidence type="ECO:0000313" key="1">
    <source>
        <dbReference type="EMBL" id="ETO74080.1"/>
    </source>
</evidence>
<sequence>MKACVDAVGILAFRNFSGKLNCGCLPFREQLCHIIKAKRSLSSKLIVDDNADILQTRRLRSQSLLEWPEELEKFVKHHHYIREVFARWWLEDHEPKEAKEDIREERNPVAVYKKYMASRRSHSRKWTVAEYNTK</sequence>
<accession>A0A081A5B9</accession>
<reference evidence="1 2" key="1">
    <citation type="submission" date="2013-11" db="EMBL/GenBank/DDBJ databases">
        <title>The Genome Sequence of Phytophthora parasitica P1976.</title>
        <authorList>
            <consortium name="The Broad Institute Genomics Platform"/>
            <person name="Russ C."/>
            <person name="Tyler B."/>
            <person name="Panabieres F."/>
            <person name="Shan W."/>
            <person name="Tripathy S."/>
            <person name="Grunwald N."/>
            <person name="Machado M."/>
            <person name="Johnson C.S."/>
            <person name="Walker B."/>
            <person name="Young S."/>
            <person name="Zeng Q."/>
            <person name="Gargeya S."/>
            <person name="Fitzgerald M."/>
            <person name="Haas B."/>
            <person name="Abouelleil A."/>
            <person name="Allen A.W."/>
            <person name="Alvarado L."/>
            <person name="Arachchi H.M."/>
            <person name="Berlin A.M."/>
            <person name="Chapman S.B."/>
            <person name="Gainer-Dewar J."/>
            <person name="Goldberg J."/>
            <person name="Griggs A."/>
            <person name="Gujja S."/>
            <person name="Hansen M."/>
            <person name="Howarth C."/>
            <person name="Imamovic A."/>
            <person name="Ireland A."/>
            <person name="Larimer J."/>
            <person name="McCowan C."/>
            <person name="Murphy C."/>
            <person name="Pearson M."/>
            <person name="Poon T.W."/>
            <person name="Priest M."/>
            <person name="Roberts A."/>
            <person name="Saif S."/>
            <person name="Shea T."/>
            <person name="Sisk P."/>
            <person name="Sykes S."/>
            <person name="Wortman J."/>
            <person name="Nusbaum C."/>
            <person name="Birren B."/>
        </authorList>
    </citation>
    <scope>NUCLEOTIDE SEQUENCE [LARGE SCALE GENOMIC DNA]</scope>
    <source>
        <strain evidence="1 2">P1976</strain>
    </source>
</reference>
<protein>
    <submittedName>
        <fullName evidence="1">Uncharacterized protein</fullName>
    </submittedName>
</protein>
<dbReference type="EMBL" id="ANJA01001829">
    <property type="protein sequence ID" value="ETO74080.1"/>
    <property type="molecule type" value="Genomic_DNA"/>
</dbReference>
<organism evidence="1 2">
    <name type="scientific">Phytophthora nicotianae P1976</name>
    <dbReference type="NCBI Taxonomy" id="1317066"/>
    <lineage>
        <taxon>Eukaryota</taxon>
        <taxon>Sar</taxon>
        <taxon>Stramenopiles</taxon>
        <taxon>Oomycota</taxon>
        <taxon>Peronosporomycetes</taxon>
        <taxon>Peronosporales</taxon>
        <taxon>Peronosporaceae</taxon>
        <taxon>Phytophthora</taxon>
    </lineage>
</organism>
<comment type="caution">
    <text evidence="1">The sequence shown here is derived from an EMBL/GenBank/DDBJ whole genome shotgun (WGS) entry which is preliminary data.</text>
</comment>
<evidence type="ECO:0000313" key="2">
    <source>
        <dbReference type="Proteomes" id="UP000028582"/>
    </source>
</evidence>